<sequence>MSSSMSALTSFRPSPLPSNVVYSKDASMVKRMQTEVRYNRYYTLTTAQLPEAAWAPLKHHPEMETRPCHSSFSRTHLLSCGHVVVMQYGAEQCSGNCAGMETALVAAETARLDTVRKSIERNPNLEPIDLQNFSKRRVSPDEHRCLAVKVNQEFLYRLLPVGPALMQQPWAPAIVSRLNTFSQAVPLNIPHQRNLIDGDFQCLRCKQQGLRITFPGHIHYPSNLVIVERCQEDTDLVNAIKTGFNPENTYEIMKRHGLILRANHGVYHGGRGGHQAGRGGAGRGPYPTAGPGMGSSVARSRSTYRQVRDGRIEKYRRDEKQRVLNEIAAETLVEDLGRVKISLSTDTEHRDEDVMDLIDL</sequence>
<dbReference type="OrthoDB" id="3784745at2759"/>
<dbReference type="AlphaFoldDB" id="A0A9P9DCW9"/>
<accession>A0A9P9DCW9</accession>
<dbReference type="Proteomes" id="UP000700596">
    <property type="component" value="Unassembled WGS sequence"/>
</dbReference>
<feature type="compositionally biased region" description="Gly residues" evidence="1">
    <location>
        <begin position="271"/>
        <end position="283"/>
    </location>
</feature>
<organism evidence="2 3">
    <name type="scientific">Dendryphion nanum</name>
    <dbReference type="NCBI Taxonomy" id="256645"/>
    <lineage>
        <taxon>Eukaryota</taxon>
        <taxon>Fungi</taxon>
        <taxon>Dikarya</taxon>
        <taxon>Ascomycota</taxon>
        <taxon>Pezizomycotina</taxon>
        <taxon>Dothideomycetes</taxon>
        <taxon>Pleosporomycetidae</taxon>
        <taxon>Pleosporales</taxon>
        <taxon>Torulaceae</taxon>
        <taxon>Dendryphion</taxon>
    </lineage>
</organism>
<evidence type="ECO:0000313" key="3">
    <source>
        <dbReference type="Proteomes" id="UP000700596"/>
    </source>
</evidence>
<gene>
    <name evidence="2" type="ORF">B0J11DRAFT_583739</name>
</gene>
<evidence type="ECO:0000256" key="1">
    <source>
        <dbReference type="SAM" id="MobiDB-lite"/>
    </source>
</evidence>
<keyword evidence="3" id="KW-1185">Reference proteome</keyword>
<comment type="caution">
    <text evidence="2">The sequence shown here is derived from an EMBL/GenBank/DDBJ whole genome shotgun (WGS) entry which is preliminary data.</text>
</comment>
<name>A0A9P9DCW9_9PLEO</name>
<proteinExistence type="predicted"/>
<protein>
    <submittedName>
        <fullName evidence="2">Uncharacterized protein</fullName>
    </submittedName>
</protein>
<reference evidence="2" key="1">
    <citation type="journal article" date="2021" name="Nat. Commun.">
        <title>Genetic determinants of endophytism in the Arabidopsis root mycobiome.</title>
        <authorList>
            <person name="Mesny F."/>
            <person name="Miyauchi S."/>
            <person name="Thiergart T."/>
            <person name="Pickel B."/>
            <person name="Atanasova L."/>
            <person name="Karlsson M."/>
            <person name="Huettel B."/>
            <person name="Barry K.W."/>
            <person name="Haridas S."/>
            <person name="Chen C."/>
            <person name="Bauer D."/>
            <person name="Andreopoulos W."/>
            <person name="Pangilinan J."/>
            <person name="LaButti K."/>
            <person name="Riley R."/>
            <person name="Lipzen A."/>
            <person name="Clum A."/>
            <person name="Drula E."/>
            <person name="Henrissat B."/>
            <person name="Kohler A."/>
            <person name="Grigoriev I.V."/>
            <person name="Martin F.M."/>
            <person name="Hacquard S."/>
        </authorList>
    </citation>
    <scope>NUCLEOTIDE SEQUENCE</scope>
    <source>
        <strain evidence="2">MPI-CAGE-CH-0243</strain>
    </source>
</reference>
<feature type="region of interest" description="Disordered" evidence="1">
    <location>
        <begin position="271"/>
        <end position="307"/>
    </location>
</feature>
<evidence type="ECO:0000313" key="2">
    <source>
        <dbReference type="EMBL" id="KAH7117040.1"/>
    </source>
</evidence>
<dbReference type="EMBL" id="JAGMWT010000014">
    <property type="protein sequence ID" value="KAH7117040.1"/>
    <property type="molecule type" value="Genomic_DNA"/>
</dbReference>